<dbReference type="GeneID" id="107072351"/>
<evidence type="ECO:0000256" key="7">
    <source>
        <dbReference type="ARBA" id="ARBA00023004"/>
    </source>
</evidence>
<evidence type="ECO:0000256" key="1">
    <source>
        <dbReference type="ARBA" id="ARBA00010564"/>
    </source>
</evidence>
<organism evidence="13 14">
    <name type="scientific">Polistes dominula</name>
    <name type="common">European paper wasp</name>
    <name type="synonym">Vespa dominula</name>
    <dbReference type="NCBI Taxonomy" id="743375"/>
    <lineage>
        <taxon>Eukaryota</taxon>
        <taxon>Metazoa</taxon>
        <taxon>Ecdysozoa</taxon>
        <taxon>Arthropoda</taxon>
        <taxon>Hexapoda</taxon>
        <taxon>Insecta</taxon>
        <taxon>Pterygota</taxon>
        <taxon>Neoptera</taxon>
        <taxon>Endopterygota</taxon>
        <taxon>Hymenoptera</taxon>
        <taxon>Apocrita</taxon>
        <taxon>Aculeata</taxon>
        <taxon>Vespoidea</taxon>
        <taxon>Vespidae</taxon>
        <taxon>Polistinae</taxon>
        <taxon>Polistini</taxon>
        <taxon>Polistes</taxon>
    </lineage>
</organism>
<feature type="compositionally biased region" description="Polar residues" evidence="11">
    <location>
        <begin position="493"/>
        <end position="506"/>
    </location>
</feature>
<dbReference type="InterPro" id="IPR058560">
    <property type="entry name" value="DNA_primase_C"/>
</dbReference>
<evidence type="ECO:0000256" key="5">
    <source>
        <dbReference type="ARBA" id="ARBA00022705"/>
    </source>
</evidence>
<dbReference type="Proteomes" id="UP000694924">
    <property type="component" value="Unplaced"/>
</dbReference>
<evidence type="ECO:0000256" key="6">
    <source>
        <dbReference type="ARBA" id="ARBA00022723"/>
    </source>
</evidence>
<keyword evidence="9 10" id="KW-0238">DNA-binding</keyword>
<dbReference type="RefSeq" id="XP_015187698.1">
    <property type="nucleotide sequence ID" value="XM_015332212.1"/>
</dbReference>
<accession>A0ABM1J5G0</accession>
<dbReference type="CDD" id="cd07322">
    <property type="entry name" value="PriL_PriS_Eukaryotic"/>
    <property type="match status" value="1"/>
</dbReference>
<dbReference type="Gene3D" id="1.20.930.80">
    <property type="match status" value="1"/>
</dbReference>
<evidence type="ECO:0000313" key="13">
    <source>
        <dbReference type="Proteomes" id="UP000694924"/>
    </source>
</evidence>
<evidence type="ECO:0000259" key="12">
    <source>
        <dbReference type="Pfam" id="PF04104"/>
    </source>
</evidence>
<keyword evidence="3 10" id="KW-0004">4Fe-4S</keyword>
<evidence type="ECO:0000256" key="8">
    <source>
        <dbReference type="ARBA" id="ARBA00023014"/>
    </source>
</evidence>
<reference evidence="14" key="1">
    <citation type="submission" date="2025-08" db="UniProtKB">
        <authorList>
            <consortium name="RefSeq"/>
        </authorList>
    </citation>
    <scope>IDENTIFICATION</scope>
    <source>
        <tissue evidence="14">Whole body</tissue>
    </source>
</reference>
<comment type="function">
    <text evidence="10">DNA primase is the polymerase that synthesizes small RNA primers for the Okazaki fragments made during discontinuous DNA replication.</text>
</comment>
<feature type="domain" description="DNA primase large subunit C-terminal" evidence="12">
    <location>
        <begin position="285"/>
        <end position="452"/>
    </location>
</feature>
<name>A0ABM1J5G0_POLDO</name>
<keyword evidence="8 10" id="KW-0411">Iron-sulfur</keyword>
<comment type="cofactor">
    <cofactor evidence="10">
        <name>[4Fe-4S] cluster</name>
        <dbReference type="ChEBI" id="CHEBI:49883"/>
    </cofactor>
    <text evidence="10">Binds 1 [4Fe-4S] cluster.</text>
</comment>
<sequence length="553" mass="63732">MDFAFKHCTITNEIKTLKTLYPHDLQVYDILPEGELSLIEFQELALDRLKVLRMVENISLRTDLKIIEARRDSLKDSLKKDGLKYYVNLICGTGCKSDAEFDLQARKKDNISHHILNLAYCKDKDQAKWFINQEVELFKIRFSSLDKEGVDQFLNIHKLNCKHICYEEKERIREELQMSTFKITNIDTVDFYKVPFQKVIDLVRARKVYLEDGMAYVPRNDLISLCISYFRQKLITGIEDAKVNLLNVSDDERLISFINALPGTFSGMARIVWSTTNTPIEKLEKLSKTSYPLCMRSLHEALHINHHLKNSGRIQYGLFLKGIGVSLEDALEFWREAFSQKIDSDKFEKQYAYSIRHIYGKEGKQTNYTPLGCNKIISNSVGPGEYHGCPFRHMDQNSLKQKLSTHGILDSDIKEIADLAKEGHYSLACTRHFQSLHKQLPEQPIVHPNGYFAESRKIANKTNDTIVDSIDSSMQLTNIRSERLTGTPRRNETGSLTPSRVSEQFSTPSRRIEKINTTPSSSIKKINPLNIEKLLNDDEIAELMDTDLMDQVY</sequence>
<keyword evidence="5 10" id="KW-0235">DNA replication</keyword>
<dbReference type="PIRSF" id="PIRSF009449">
    <property type="entry name" value="DNA_primase_large_subunit"/>
    <property type="match status" value="1"/>
</dbReference>
<dbReference type="InterPro" id="IPR007238">
    <property type="entry name" value="DNA_primase_lsu_euk/arc"/>
</dbReference>
<evidence type="ECO:0000256" key="11">
    <source>
        <dbReference type="SAM" id="MobiDB-lite"/>
    </source>
</evidence>
<keyword evidence="7 10" id="KW-0408">Iron</keyword>
<evidence type="ECO:0000313" key="14">
    <source>
        <dbReference type="RefSeq" id="XP_015187698.1"/>
    </source>
</evidence>
<evidence type="ECO:0000256" key="10">
    <source>
        <dbReference type="PIRNR" id="PIRNR009449"/>
    </source>
</evidence>
<dbReference type="PANTHER" id="PTHR10537:SF3">
    <property type="entry name" value="DNA PRIMASE LARGE SUBUNIT"/>
    <property type="match status" value="1"/>
</dbReference>
<evidence type="ECO:0000256" key="9">
    <source>
        <dbReference type="ARBA" id="ARBA00023125"/>
    </source>
</evidence>
<dbReference type="InterPro" id="IPR016558">
    <property type="entry name" value="DNA_primase_lsu_euk"/>
</dbReference>
<dbReference type="Pfam" id="PF04104">
    <property type="entry name" value="DNA_primase_lrg"/>
    <property type="match status" value="1"/>
</dbReference>
<keyword evidence="6 10" id="KW-0479">Metal-binding</keyword>
<evidence type="ECO:0000256" key="4">
    <source>
        <dbReference type="ARBA" id="ARBA00022515"/>
    </source>
</evidence>
<evidence type="ECO:0000256" key="2">
    <source>
        <dbReference type="ARBA" id="ARBA00019038"/>
    </source>
</evidence>
<protein>
    <recommendedName>
        <fullName evidence="2 10">DNA primase large subunit</fullName>
    </recommendedName>
</protein>
<dbReference type="PANTHER" id="PTHR10537">
    <property type="entry name" value="DNA PRIMASE LARGE SUBUNIT"/>
    <property type="match status" value="1"/>
</dbReference>
<feature type="region of interest" description="Disordered" evidence="11">
    <location>
        <begin position="482"/>
        <end position="506"/>
    </location>
</feature>
<gene>
    <name evidence="14" type="primary">LOC107072351</name>
</gene>
<evidence type="ECO:0000256" key="3">
    <source>
        <dbReference type="ARBA" id="ARBA00022485"/>
    </source>
</evidence>
<dbReference type="Pfam" id="PF26466">
    <property type="entry name" value="DNA_primase_lrg_N"/>
    <property type="match status" value="1"/>
</dbReference>
<comment type="similarity">
    <text evidence="1 10">Belongs to the eukaryotic-type primase large subunit family.</text>
</comment>
<proteinExistence type="inferred from homology"/>
<keyword evidence="13" id="KW-1185">Reference proteome</keyword>
<keyword evidence="4 10" id="KW-0639">Primosome</keyword>